<dbReference type="Gene3D" id="3.30.420.40">
    <property type="match status" value="2"/>
</dbReference>
<dbReference type="Pfam" id="PF00480">
    <property type="entry name" value="ROK"/>
    <property type="match status" value="1"/>
</dbReference>
<keyword evidence="2" id="KW-0808">Transferase</keyword>
<dbReference type="PANTHER" id="PTHR18964">
    <property type="entry name" value="ROK (REPRESSOR, ORF, KINASE) FAMILY"/>
    <property type="match status" value="1"/>
</dbReference>
<dbReference type="EMBL" id="FNTV01000001">
    <property type="protein sequence ID" value="SED97516.1"/>
    <property type="molecule type" value="Genomic_DNA"/>
</dbReference>
<organism evidence="2 3">
    <name type="scientific">Arthrobacter alpinus</name>
    <dbReference type="NCBI Taxonomy" id="656366"/>
    <lineage>
        <taxon>Bacteria</taxon>
        <taxon>Bacillati</taxon>
        <taxon>Actinomycetota</taxon>
        <taxon>Actinomycetes</taxon>
        <taxon>Micrococcales</taxon>
        <taxon>Micrococcaceae</taxon>
        <taxon>Arthrobacter</taxon>
    </lineage>
</organism>
<dbReference type="InterPro" id="IPR036388">
    <property type="entry name" value="WH-like_DNA-bd_sf"/>
</dbReference>
<dbReference type="RefSeq" id="WP_074710099.1">
    <property type="nucleotide sequence ID" value="NZ_FNTV01000001.1"/>
</dbReference>
<dbReference type="SUPFAM" id="SSF46785">
    <property type="entry name" value="Winged helix' DNA-binding domain"/>
    <property type="match status" value="1"/>
</dbReference>
<keyword evidence="2" id="KW-0418">Kinase</keyword>
<accession>A0A1H5F291</accession>
<proteinExistence type="inferred from homology"/>
<protein>
    <submittedName>
        <fullName evidence="2">Sugar kinase of the NBD/HSP70 family, may contain an N-terminal HTH domain</fullName>
    </submittedName>
</protein>
<reference evidence="2 3" key="1">
    <citation type="submission" date="2016-10" db="EMBL/GenBank/DDBJ databases">
        <authorList>
            <person name="de Groot N.N."/>
        </authorList>
    </citation>
    <scope>NUCLEOTIDE SEQUENCE [LARGE SCALE GENOMIC DNA]</scope>
    <source>
        <strain evidence="2 3">DSM 22274</strain>
    </source>
</reference>
<evidence type="ECO:0000256" key="1">
    <source>
        <dbReference type="ARBA" id="ARBA00006479"/>
    </source>
</evidence>
<dbReference type="Pfam" id="PF13412">
    <property type="entry name" value="HTH_24"/>
    <property type="match status" value="1"/>
</dbReference>
<sequence length="389" mass="40481">MREQPPTPSIPGQSQQIISLVAHGTATTRAELAKKMGLAPSTVSLRIAELTELGVLVEDGTGISKGGRKPRLLRLAEDQGQILTADLGSRHARLGRFSLTGTLLSTQTVQVSVESGPEATLNSILQAWTDVAGGTGADLSGLRGVGIGLPGPVDVGAGTVRLPSRMPEWAGFPIREWLEEKIGLPVIVDNDANLSALGEHHATLGPNQHSITVKAGTAIGSGIIVGGQLHRGATGAAGDVTHTRVAAAMDEPCTCGNMGCLETIASGAGLVRRLRRQGLDVSTTADVLELVHRAEPLATTALRTAGTHLGEVLATIVNFFNPDSLYLTGHMASSEMFIAAVRSRVYEGCHPLMTQNLHIGAASTGQDSGLRGAAHLVLNRVLSDIGPHR</sequence>
<dbReference type="GO" id="GO:0016301">
    <property type="term" value="F:kinase activity"/>
    <property type="evidence" value="ECO:0007669"/>
    <property type="project" value="UniProtKB-KW"/>
</dbReference>
<dbReference type="InterPro" id="IPR036390">
    <property type="entry name" value="WH_DNA-bd_sf"/>
</dbReference>
<dbReference type="InterPro" id="IPR043129">
    <property type="entry name" value="ATPase_NBD"/>
</dbReference>
<gene>
    <name evidence="2" type="ORF">SAMN04489740_0402</name>
</gene>
<dbReference type="PANTHER" id="PTHR18964:SF173">
    <property type="entry name" value="GLUCOKINASE"/>
    <property type="match status" value="1"/>
</dbReference>
<dbReference type="InterPro" id="IPR000600">
    <property type="entry name" value="ROK"/>
</dbReference>
<evidence type="ECO:0000313" key="2">
    <source>
        <dbReference type="EMBL" id="SED97516.1"/>
    </source>
</evidence>
<comment type="similarity">
    <text evidence="1">Belongs to the ROK (NagC/XylR) family.</text>
</comment>
<name>A0A1H5F291_9MICC</name>
<dbReference type="Proteomes" id="UP000182725">
    <property type="component" value="Unassembled WGS sequence"/>
</dbReference>
<evidence type="ECO:0000313" key="3">
    <source>
        <dbReference type="Proteomes" id="UP000182725"/>
    </source>
</evidence>
<dbReference type="AlphaFoldDB" id="A0A1H5F291"/>
<dbReference type="SUPFAM" id="SSF53067">
    <property type="entry name" value="Actin-like ATPase domain"/>
    <property type="match status" value="1"/>
</dbReference>
<dbReference type="Gene3D" id="1.10.10.10">
    <property type="entry name" value="Winged helix-like DNA-binding domain superfamily/Winged helix DNA-binding domain"/>
    <property type="match status" value="1"/>
</dbReference>